<evidence type="ECO:0000259" key="3">
    <source>
        <dbReference type="PROSITE" id="PS50026"/>
    </source>
</evidence>
<evidence type="ECO:0000256" key="1">
    <source>
        <dbReference type="PROSITE-ProRule" id="PRU00076"/>
    </source>
</evidence>
<dbReference type="Proteomes" id="UP000324222">
    <property type="component" value="Unassembled WGS sequence"/>
</dbReference>
<feature type="region of interest" description="Disordered" evidence="2">
    <location>
        <begin position="1"/>
        <end position="22"/>
    </location>
</feature>
<evidence type="ECO:0000256" key="2">
    <source>
        <dbReference type="SAM" id="MobiDB-lite"/>
    </source>
</evidence>
<keyword evidence="1" id="KW-0245">EGF-like domain</keyword>
<dbReference type="Gene3D" id="2.10.25.10">
    <property type="entry name" value="Laminin"/>
    <property type="match status" value="1"/>
</dbReference>
<dbReference type="OrthoDB" id="6275838at2759"/>
<dbReference type="EMBL" id="VSRR010025288">
    <property type="protein sequence ID" value="MPC66792.1"/>
    <property type="molecule type" value="Genomic_DNA"/>
</dbReference>
<comment type="caution">
    <text evidence="1">Lacks conserved residue(s) required for the propagation of feature annotation.</text>
</comment>
<reference evidence="4 5" key="1">
    <citation type="submission" date="2019-05" db="EMBL/GenBank/DDBJ databases">
        <title>Another draft genome of Portunus trituberculatus and its Hox gene families provides insights of decapod evolution.</title>
        <authorList>
            <person name="Jeong J.-H."/>
            <person name="Song I."/>
            <person name="Kim S."/>
            <person name="Choi T."/>
            <person name="Kim D."/>
            <person name="Ryu S."/>
            <person name="Kim W."/>
        </authorList>
    </citation>
    <scope>NUCLEOTIDE SEQUENCE [LARGE SCALE GENOMIC DNA]</scope>
    <source>
        <tissue evidence="4">Muscle</tissue>
    </source>
</reference>
<organism evidence="4 5">
    <name type="scientific">Portunus trituberculatus</name>
    <name type="common">Swimming crab</name>
    <name type="synonym">Neptunus trituberculatus</name>
    <dbReference type="NCBI Taxonomy" id="210409"/>
    <lineage>
        <taxon>Eukaryota</taxon>
        <taxon>Metazoa</taxon>
        <taxon>Ecdysozoa</taxon>
        <taxon>Arthropoda</taxon>
        <taxon>Crustacea</taxon>
        <taxon>Multicrustacea</taxon>
        <taxon>Malacostraca</taxon>
        <taxon>Eumalacostraca</taxon>
        <taxon>Eucarida</taxon>
        <taxon>Decapoda</taxon>
        <taxon>Pleocyemata</taxon>
        <taxon>Brachyura</taxon>
        <taxon>Eubrachyura</taxon>
        <taxon>Portunoidea</taxon>
        <taxon>Portunidae</taxon>
        <taxon>Portuninae</taxon>
        <taxon>Portunus</taxon>
    </lineage>
</organism>
<dbReference type="CDD" id="cd00054">
    <property type="entry name" value="EGF_CA"/>
    <property type="match status" value="1"/>
</dbReference>
<accession>A0A5B7H6T7</accession>
<dbReference type="SUPFAM" id="SSF57196">
    <property type="entry name" value="EGF/Laminin"/>
    <property type="match status" value="1"/>
</dbReference>
<comment type="caution">
    <text evidence="4">The sequence shown here is derived from an EMBL/GenBank/DDBJ whole genome shotgun (WGS) entry which is preliminary data.</text>
</comment>
<keyword evidence="5" id="KW-1185">Reference proteome</keyword>
<dbReference type="InterPro" id="IPR000742">
    <property type="entry name" value="EGF"/>
</dbReference>
<sequence>MVHGGECDQHGPCMNGGRCYSGDQAPRCDCSRIAYEGPYCEKDDVIPVDLDNRRTCYCFSDVNSAGG</sequence>
<proteinExistence type="predicted"/>
<evidence type="ECO:0000313" key="5">
    <source>
        <dbReference type="Proteomes" id="UP000324222"/>
    </source>
</evidence>
<dbReference type="AlphaFoldDB" id="A0A5B7H6T7"/>
<gene>
    <name evidence="4" type="primary">Cntnap5c</name>
    <name evidence="4" type="ORF">E2C01_060945</name>
</gene>
<feature type="domain" description="EGF-like" evidence="3">
    <location>
        <begin position="3"/>
        <end position="41"/>
    </location>
</feature>
<dbReference type="PROSITE" id="PS50026">
    <property type="entry name" value="EGF_3"/>
    <property type="match status" value="1"/>
</dbReference>
<name>A0A5B7H6T7_PORTR</name>
<protein>
    <submittedName>
        <fullName evidence="4">Contactin-associated protein like 5-3</fullName>
    </submittedName>
</protein>
<evidence type="ECO:0000313" key="4">
    <source>
        <dbReference type="EMBL" id="MPC66792.1"/>
    </source>
</evidence>